<feature type="domain" description="Fibronectin type-III" evidence="2">
    <location>
        <begin position="3364"/>
        <end position="3457"/>
    </location>
</feature>
<proteinExistence type="predicted"/>
<protein>
    <recommendedName>
        <fullName evidence="2">Fibronectin type-III domain-containing protein</fullName>
    </recommendedName>
</protein>
<evidence type="ECO:0000259" key="2">
    <source>
        <dbReference type="PROSITE" id="PS50853"/>
    </source>
</evidence>
<evidence type="ECO:0000313" key="3">
    <source>
        <dbReference type="EMBL" id="APZ91136.1"/>
    </source>
</evidence>
<reference evidence="3 4" key="1">
    <citation type="journal article" date="2016" name="Front. Microbiol.">
        <title>Fuerstia marisgermanicae gen. nov., sp. nov., an Unusual Member of the Phylum Planctomycetes from the German Wadden Sea.</title>
        <authorList>
            <person name="Kohn T."/>
            <person name="Heuer A."/>
            <person name="Jogler M."/>
            <person name="Vollmers J."/>
            <person name="Boedeker C."/>
            <person name="Bunk B."/>
            <person name="Rast P."/>
            <person name="Borchert D."/>
            <person name="Glockner I."/>
            <person name="Freese H.M."/>
            <person name="Klenk H.P."/>
            <person name="Overmann J."/>
            <person name="Kaster A.K."/>
            <person name="Rohde M."/>
            <person name="Wiegand S."/>
            <person name="Jogler C."/>
        </authorList>
    </citation>
    <scope>NUCLEOTIDE SEQUENCE [LARGE SCALE GENOMIC DNA]</scope>
    <source>
        <strain evidence="3 4">NH11</strain>
    </source>
</reference>
<dbReference type="EMBL" id="CP017641">
    <property type="protein sequence ID" value="APZ91136.1"/>
    <property type="molecule type" value="Genomic_DNA"/>
</dbReference>
<dbReference type="PANTHER" id="PTHR47135:SF1">
    <property type="entry name" value="FIBRONECTIN TYPE III DOMAIN-CONTAINING PROTEIN 7"/>
    <property type="match status" value="1"/>
</dbReference>
<dbReference type="KEGG" id="fmr:Fuma_00722"/>
<name>A0A1P8WAR2_9PLAN</name>
<dbReference type="InterPro" id="IPR013783">
    <property type="entry name" value="Ig-like_fold"/>
</dbReference>
<feature type="domain" description="Fibronectin type-III" evidence="2">
    <location>
        <begin position="3185"/>
        <end position="3277"/>
    </location>
</feature>
<dbReference type="InterPro" id="IPR036116">
    <property type="entry name" value="FN3_sf"/>
</dbReference>
<dbReference type="InterPro" id="IPR011050">
    <property type="entry name" value="Pectin_lyase_fold/virulence"/>
</dbReference>
<dbReference type="CDD" id="cd00063">
    <property type="entry name" value="FN3"/>
    <property type="match status" value="1"/>
</dbReference>
<dbReference type="SUPFAM" id="SSF51126">
    <property type="entry name" value="Pectin lyase-like"/>
    <property type="match status" value="1"/>
</dbReference>
<evidence type="ECO:0000256" key="1">
    <source>
        <dbReference type="SAM" id="MobiDB-lite"/>
    </source>
</evidence>
<sequence length="3553" mass="373142">MLRVTVSSILHTIRSNCQFASSRRLRHRGQMPRTAARHRQIELLEDRTLLTVVSAFDGATGQLSVDIDAADDVFITAAAGQVLVNGADVDTGVLFAEEVTTIHVTAAGDFPNVIGLSNIDPFLFGGVNSVTLEGGEGDDEFIVDMTAGTLALPGGIHVFGGDGGNDLLTMLSDDAEELIYIPSATTFGDGEVFRGDDNLLLTFEGLEPMYVSGGQSVGILLPNTDDVLSVAGTTIGGADYLVVSGTSGGVAFEELRTFQSDFLTVNTTTNNADGNDTINISGSPNAHGVTGLAIITGVGTDVVNISGSVVLTGSLSIDTGGVIQGGGNVNAAVNIVQGSVQPGNGGSGTLTFGNTIFSANAAFAPNVDGTTAGADHDQLKVNGTVNLGNATLNVSGAIVGTTPGDTIVLIDNDGTDAVTGTFAGLPAGSTFLVNGQNFEISYAGGTGNDVVLTAIVFAPMDVYVDDDLVGTANGTPIADANPDAAGNQPGTFGVDVFSRIDDGVSAVASGGTVHVVGGSYNADVSISKPLTLQGTSGFAGDAEFFAPASMSIVSGGDGVAIRHITIAADLVADSVVAPTLENVVIREERGFRGRNLTGTLTVSNSLFHSTSTSLFDVESTGLDVVIRDSTFVSNPVGPFNVHDVRSVEMHDVDFRNNSAGVQLSDIDYILYSTSGEADDVIEFSESTVRHRRHGVGRNPLELTDIGHLILSTGEGEDTISGSSNATMSVGIDAGYGPGDLLTIIGSAANDSFVAQRQPNPAMESFRVTNGTSADIDIFGIDNLTFKGQGGDDRLTIDESNGGLLGLPSGITYHGGDGFDILALAGSKPVLATYNVGPDPSSGQIRHSDNTTTQNIRFTGLEPILDAVPGDVTIVANAAANSINLATSALPGFGSVEVDGFERYEFFGKRDVRLEGGAGQDTFGVSNATVGFSGRVIVDGGDPVDGDSLILAGTAGDDLFSYTPNPVLASSGEFSRNGRSVEFHNVEDATVSGGLGNDSLTAQETPLSRPATWIQTTPAPAVSGVKYFGAAFETTESAGLLPSLNVFGSDGKTELRTNADTHSPHTAAGVPIPDGADQVYLAVSSPVGRKQGNEGAREVELIGGVIGPDEFVTEAEPNNLVSDDIAVVINNDHRVGIRGSVPMGDADMISVVINNDHRIGVVINNDHRSAGSDSNQAGATEVTHTLLEVLDTDGTTVLAGTNGSAIESAGAVITQPLPAGTYFIRVTNGGDGSPDATNYEMVVFDVSDELIEDETNDGDSGNHATSPGTSFGVHIPNHWKGHVPGTPPDADPNNPPENGRDDVVVVDPLGNRESNIRYNNSTPLSLADFESVTIDPGRGTDTVIINGTDGDDEFDLHAGPRAFLNQQPFDIRNTENLAAELGDGADNAVTRGFNDTFVEINAGESHGDVLLYHGNGGAVVLSTGEAFGQIQENAILRDQRLRGFETVAVNATGANAFLSHGFANSVASITPGLDAIEVTTNVSDKRAIIGNAADIQIDSPAPTTFEFNGTLGDDTINVSNNRVEVVGLQPVDLNLNGDAAIRINGQEGADRIVISPTINHSVFVDGGDPIGDLTGDLLEVVIPMSAQNVRLEGGPENDSGGVIIDSTHISYDHIERLVLDNPGTDDADIVVGPGVGGGPHVRTFDTASDGDGGVRVSGRDSSGNEIIAFNNYDGTLTLAQPIDDLNVDLSGITGNIMVGPSESGSGVEVNGLGGEAKIIGVLISRTSLVGDGDDIVSVQWPTEPNSSIHVAGIGSGQDLIGKRDIGTGAKIGSWAVLTSGLDQLVVQNASGGHGEVSFDVPSLSGANSYTANLKQTDVAKLIGSNAGDDNLIVGRYGNAWHPVGVEITQGGANVRVAGAGRLSIETGGGDDTLVVDVDASRGSDVITLPIYFDGGDGGFDTLELVGNPTTPVENMIYRPGPDTHNGRVEFDDADEQRLMTVEFTGLEPVRNSVVGQYHSVFGTDLSEDITYDTLRRGTGVFGGAPFKQFGRVTVDDKEAYFFQIEDVTTTPGLLLYGEGGRDRFVIELPQRGPVDHLQFLTVAGESNQFSDDENEQNEVLFHASSNPESFEYAPHATDPDFANLYFNRIGDPLANRLKIDIQDVSDIVIPESGGRDTLQITGTNFNETLLFEQVVDATPLATGFSRYNAYYTETDLTFPGGANTLTAYSVKTLNANLGHGVDAVIVRGSDNDDFVQVKATEVTIDSADAVVLSNHESVRVESRGGDDQVEIVNPILIDVHVDAGAGDDDRLKVVGRAASAEFIPFEDSRAGRLVTQRRNEGERTIDYSGVDTLDARFENSDAVIFIYGDDDDNDITIDHPGIPVVNVDNRTQLQLFDLGTDARMIVDGLGGADRFATSLSDWDIHLSGGRGDAHDAVTIYAQDLSYQPDATFTNGRAVLQPGFFDEIIVDAQSLVANSNDAAPSVTYRTAGTNDPEARAFAFVTPGAGPGLPIVRLLGADASTPLNDPDFPSNQNGGVIAVSGGGLEAQDNLFWEVTSSDGQAVTDFKLFSAIVAAEEYIEETEPNDSITDENTVAIDINNDHRVARRGAVPFGDTDLIAIDINNDHRIAAIHIDINNDHSTTGTLTHSVLEILDSDGETVLASGSNIVGSRGNAAVTNALPEGKYYIRISNENPNGDGAYELVIFDVNDDFAVSTDSQSSFGADLKPGQHGEGSIAATPGENDVVELTPLGNKKSILRFNDATPLTLRDVNAVGIDPRGGDDLLTIFGSQDSDTIGFVGNDLAVNNQQFSHSNFESFAVLAGAGSDVIAVTRSLPVAGSLHIDGADGNDRLIQEFDGANAQVMLPGVVQDSRLLTSLSVEQFSLQGTTDEFGTATNILVSGAADASGAVTATPLTADRVNISSDDLNFDLTTTGNITISSVTPSMGSERPIRHVNVDGTVFDDTINITSTEVGFAGLSKTVGLFNIPSISIDGGAGLDTFNVTPSATTAVRVNGGDPIGFGDLLNITTTAGTVTRIPGPTSDSGGYDIAGMKPVSFVEIENVVLPSIPKGIQPPGPIQNPLPQLAWNPVIDVVRYDVEIVNLTAGGIVTLASTEVHAFQPQQPLALGSYEFRVRGYFESGDLTEWSEPVAFEIQTQPRFFRGQFKLDSRPEIHWQRIAGATRYDVMFTYDTGEQGLLLRDPNVTTNSFTPDSDLPLGDYTVWVRPFSEDNYGGTWASTSIRLNSPPMLLNPIGGTFSTTPTLRWAQSSPSLTYELWVRQTAPVQVDRVVELSGVRGTSVSLTTPLAEGEYEWWVRATEANGFKSKWSDAGSFNTLARTTVTGPTGTTSLSPIVTWKPVPDATRYRVWVEDDTGRRVAHTTGATGPSFVIPRQLAAGTEHTVWVMAFMAATNGEWSPGFKFTTSPDRPVVLDPVGTVDGSTPTFNWTAAKGAVGYELWVDNETNRLSRVIHDANLTTNAYTPSTALAAGDYRAWVRAIHSDGTPGIWSAAVSFTVADSTSSDSRDGEDSVLPNVFARILTSDASDQRTFKTQRRAEIFNEPYETASADVPDTTPRSKHAATGVVKTKSPLANEQLIDSTFTEWDHLLIEAEQPS</sequence>
<dbReference type="Proteomes" id="UP000187735">
    <property type="component" value="Chromosome"/>
</dbReference>
<organism evidence="3 4">
    <name type="scientific">Fuerstiella marisgermanici</name>
    <dbReference type="NCBI Taxonomy" id="1891926"/>
    <lineage>
        <taxon>Bacteria</taxon>
        <taxon>Pseudomonadati</taxon>
        <taxon>Planctomycetota</taxon>
        <taxon>Planctomycetia</taxon>
        <taxon>Planctomycetales</taxon>
        <taxon>Planctomycetaceae</taxon>
        <taxon>Fuerstiella</taxon>
    </lineage>
</organism>
<dbReference type="Gene3D" id="2.60.120.380">
    <property type="match status" value="2"/>
</dbReference>
<gene>
    <name evidence="3" type="ORF">Fuma_00722</name>
</gene>
<dbReference type="PROSITE" id="PS50853">
    <property type="entry name" value="FN3"/>
    <property type="match status" value="2"/>
</dbReference>
<feature type="compositionally biased region" description="Pro residues" evidence="1">
    <location>
        <begin position="1284"/>
        <end position="1294"/>
    </location>
</feature>
<dbReference type="SUPFAM" id="SSF49265">
    <property type="entry name" value="Fibronectin type III"/>
    <property type="match status" value="2"/>
</dbReference>
<feature type="region of interest" description="Disordered" evidence="1">
    <location>
        <begin position="2658"/>
        <end position="2679"/>
    </location>
</feature>
<dbReference type="RefSeq" id="WP_145943949.1">
    <property type="nucleotide sequence ID" value="NZ_CP017641.1"/>
</dbReference>
<accession>A0A1P8WAR2</accession>
<feature type="compositionally biased region" description="Polar residues" evidence="1">
    <location>
        <begin position="1257"/>
        <end position="1268"/>
    </location>
</feature>
<dbReference type="STRING" id="1891926.Fuma_00722"/>
<keyword evidence="4" id="KW-1185">Reference proteome</keyword>
<feature type="region of interest" description="Disordered" evidence="1">
    <location>
        <begin position="1251"/>
        <end position="1302"/>
    </location>
</feature>
<dbReference type="PANTHER" id="PTHR47135">
    <property type="entry name" value="FIBRONECTIN TYPE III DOMAIN-CONTAINING PROTEIN 7"/>
    <property type="match status" value="1"/>
</dbReference>
<dbReference type="OrthoDB" id="1121506at2"/>
<evidence type="ECO:0000313" key="4">
    <source>
        <dbReference type="Proteomes" id="UP000187735"/>
    </source>
</evidence>
<dbReference type="InterPro" id="IPR003961">
    <property type="entry name" value="FN3_dom"/>
</dbReference>
<dbReference type="Gene3D" id="2.60.40.10">
    <property type="entry name" value="Immunoglobulins"/>
    <property type="match status" value="5"/>
</dbReference>